<evidence type="ECO:0000313" key="4">
    <source>
        <dbReference type="Proteomes" id="UP000051449"/>
    </source>
</evidence>
<dbReference type="KEGG" id="abk:LX00_17630"/>
<dbReference type="KEGG" id="abau:IX87_13275"/>
<dbReference type="RefSeq" id="WP_001058679.1">
    <property type="nucleotide sequence ID" value="NZ_CM125926.1"/>
</dbReference>
<organism evidence="2 4">
    <name type="scientific">Acinetobacter baumannii</name>
    <dbReference type="NCBI Taxonomy" id="470"/>
    <lineage>
        <taxon>Bacteria</taxon>
        <taxon>Pseudomonadati</taxon>
        <taxon>Pseudomonadota</taxon>
        <taxon>Gammaproteobacteria</taxon>
        <taxon>Moraxellales</taxon>
        <taxon>Moraxellaceae</taxon>
        <taxon>Acinetobacter</taxon>
        <taxon>Acinetobacter calcoaceticus/baumannii complex</taxon>
    </lineage>
</organism>
<sequence length="187" mass="20941">MNNFKILFITIGLMFSMNLFANPIFSDDLLKRATNGDISAQLELADVYIYGWGIEENETQAEFWATKSAESGNVKAMQWLGEGYATYASLVGDMDPADADEHYKKAFKWFSKGTQLNDADCMVGLANLYSSGDGVEQDTYKALELRKKAAALGNKQAMRDIAFMYKYGLGVEKNLEIAKYWSEKGKI</sequence>
<dbReference type="AlphaFoldDB" id="A0A0E1FP32"/>
<name>A0A0E1FP32_ACIBA</name>
<evidence type="ECO:0000313" key="3">
    <source>
        <dbReference type="EMBL" id="MVM93812.1"/>
    </source>
</evidence>
<reference evidence="3 5" key="2">
    <citation type="submission" date="2019-11" db="EMBL/GenBank/DDBJ databases">
        <title>Multidrug-resistant Acinetobacter baumannii moving toward extensively drug-resistant over fifteen years in South of Brazil.</title>
        <authorList>
            <person name="Fedrigo N.H."/>
            <person name="Cerdeira L."/>
            <person name="Fuga B."/>
            <person name="Marini P.V.B."/>
            <person name="Shinohara D.R."/>
            <person name="Carrara-Marroni F.E."/>
            <person name="Lincopan N."/>
            <person name="Tognim M.C.B."/>
        </authorList>
    </citation>
    <scope>NUCLEOTIDE SEQUENCE [LARGE SCALE GENOMIC DNA]</scope>
    <source>
        <strain evidence="3 5">Ac576</strain>
    </source>
</reference>
<dbReference type="Pfam" id="PF08238">
    <property type="entry name" value="Sel1"/>
    <property type="match status" value="4"/>
</dbReference>
<dbReference type="Proteomes" id="UP000439424">
    <property type="component" value="Unassembled WGS sequence"/>
</dbReference>
<accession>A0A0E1FP32</accession>
<protein>
    <submittedName>
        <fullName evidence="3">Sel1 repeat family protein</fullName>
    </submittedName>
</protein>
<dbReference type="SMART" id="SM00671">
    <property type="entry name" value="SEL1"/>
    <property type="match status" value="3"/>
</dbReference>
<proteinExistence type="predicted"/>
<dbReference type="Gene3D" id="1.25.40.10">
    <property type="entry name" value="Tetratricopeptide repeat domain"/>
    <property type="match status" value="2"/>
</dbReference>
<evidence type="ECO:0000313" key="5">
    <source>
        <dbReference type="Proteomes" id="UP000439424"/>
    </source>
</evidence>
<evidence type="ECO:0000256" key="1">
    <source>
        <dbReference type="SAM" id="SignalP"/>
    </source>
</evidence>
<dbReference type="InterPro" id="IPR050767">
    <property type="entry name" value="Sel1_AlgK"/>
</dbReference>
<gene>
    <name evidence="2" type="ORF">APD33_17895</name>
    <name evidence="3" type="ORF">GNY86_19980</name>
</gene>
<dbReference type="InterPro" id="IPR011990">
    <property type="entry name" value="TPR-like_helical_dom_sf"/>
</dbReference>
<dbReference type="PANTHER" id="PTHR11102">
    <property type="entry name" value="SEL-1-LIKE PROTEIN"/>
    <property type="match status" value="1"/>
</dbReference>
<dbReference type="EMBL" id="LLGC01000196">
    <property type="protein sequence ID" value="KQE01846.1"/>
    <property type="molecule type" value="Genomic_DNA"/>
</dbReference>
<comment type="caution">
    <text evidence="2">The sequence shown here is derived from an EMBL/GenBank/DDBJ whole genome shotgun (WGS) entry which is preliminary data.</text>
</comment>
<evidence type="ECO:0000313" key="2">
    <source>
        <dbReference type="EMBL" id="KQE01846.1"/>
    </source>
</evidence>
<dbReference type="PANTHER" id="PTHR11102:SF160">
    <property type="entry name" value="ERAD-ASSOCIATED E3 UBIQUITIN-PROTEIN LIGASE COMPONENT HRD3"/>
    <property type="match status" value="1"/>
</dbReference>
<dbReference type="InterPro" id="IPR006597">
    <property type="entry name" value="Sel1-like"/>
</dbReference>
<feature type="signal peptide" evidence="1">
    <location>
        <begin position="1"/>
        <end position="21"/>
    </location>
</feature>
<dbReference type="Proteomes" id="UP000051449">
    <property type="component" value="Unassembled WGS sequence"/>
</dbReference>
<dbReference type="EMBL" id="WPIP01000306">
    <property type="protein sequence ID" value="MVM93812.1"/>
    <property type="molecule type" value="Genomic_DNA"/>
</dbReference>
<dbReference type="SUPFAM" id="SSF81901">
    <property type="entry name" value="HCP-like"/>
    <property type="match status" value="1"/>
</dbReference>
<reference evidence="2 4" key="1">
    <citation type="submission" date="2015-10" db="EMBL/GenBank/DDBJ databases">
        <title>The utility of whole genome sequencing in characterizing Acinetobacter epidemiology and analyzing hospital outbreaks.</title>
        <authorList>
            <person name="Ozer E.A."/>
            <person name="Fitzpatrick M.A."/>
            <person name="Hauser A.R."/>
        </authorList>
    </citation>
    <scope>NUCLEOTIDE SEQUENCE [LARGE SCALE GENOMIC DNA]</scope>
    <source>
        <strain evidence="2 4">ABBL072</strain>
    </source>
</reference>
<feature type="chain" id="PRO_5042677979" evidence="1">
    <location>
        <begin position="22"/>
        <end position="187"/>
    </location>
</feature>
<keyword evidence="1" id="KW-0732">Signal</keyword>